<keyword evidence="2" id="KW-0813">Transport</keyword>
<dbReference type="GO" id="GO:0009279">
    <property type="term" value="C:cell outer membrane"/>
    <property type="evidence" value="ECO:0007669"/>
    <property type="project" value="UniProtKB-SubCell"/>
</dbReference>
<dbReference type="GO" id="GO:0015288">
    <property type="term" value="F:porin activity"/>
    <property type="evidence" value="ECO:0007669"/>
    <property type="project" value="TreeGrafter"/>
</dbReference>
<dbReference type="PANTHER" id="PTHR30026">
    <property type="entry name" value="OUTER MEMBRANE PROTEIN TOLC"/>
    <property type="match status" value="1"/>
</dbReference>
<evidence type="ECO:0000256" key="1">
    <source>
        <dbReference type="ARBA" id="ARBA00004442"/>
    </source>
</evidence>
<evidence type="ECO:0000256" key="2">
    <source>
        <dbReference type="ARBA" id="ARBA00022448"/>
    </source>
</evidence>
<protein>
    <recommendedName>
        <fullName evidence="8">Outer membrane efflux protein</fullName>
    </recommendedName>
</protein>
<evidence type="ECO:0000256" key="6">
    <source>
        <dbReference type="ARBA" id="ARBA00023237"/>
    </source>
</evidence>
<dbReference type="InterPro" id="IPR051906">
    <property type="entry name" value="TolC-like"/>
</dbReference>
<name>A0A644W307_9ZZZZ</name>
<dbReference type="GO" id="GO:0015562">
    <property type="term" value="F:efflux transmembrane transporter activity"/>
    <property type="evidence" value="ECO:0007669"/>
    <property type="project" value="InterPro"/>
</dbReference>
<dbReference type="Pfam" id="PF02321">
    <property type="entry name" value="OEP"/>
    <property type="match status" value="1"/>
</dbReference>
<gene>
    <name evidence="7" type="ORF">SDC9_43037</name>
</gene>
<evidence type="ECO:0000256" key="3">
    <source>
        <dbReference type="ARBA" id="ARBA00022452"/>
    </source>
</evidence>
<comment type="caution">
    <text evidence="7">The sequence shown here is derived from an EMBL/GenBank/DDBJ whole genome shotgun (WGS) entry which is preliminary data.</text>
</comment>
<keyword evidence="5" id="KW-0472">Membrane</keyword>
<proteinExistence type="predicted"/>
<dbReference type="InterPro" id="IPR003423">
    <property type="entry name" value="OMP_efflux"/>
</dbReference>
<dbReference type="Gene3D" id="1.20.1600.10">
    <property type="entry name" value="Outer membrane efflux proteins (OEP)"/>
    <property type="match status" value="1"/>
</dbReference>
<dbReference type="AlphaFoldDB" id="A0A644W307"/>
<dbReference type="SUPFAM" id="SSF56954">
    <property type="entry name" value="Outer membrane efflux proteins (OEP)"/>
    <property type="match status" value="1"/>
</dbReference>
<keyword evidence="3" id="KW-1134">Transmembrane beta strand</keyword>
<evidence type="ECO:0000256" key="4">
    <source>
        <dbReference type="ARBA" id="ARBA00022692"/>
    </source>
</evidence>
<keyword evidence="4" id="KW-0812">Transmembrane</keyword>
<reference evidence="7" key="1">
    <citation type="submission" date="2019-08" db="EMBL/GenBank/DDBJ databases">
        <authorList>
            <person name="Kucharzyk K."/>
            <person name="Murdoch R.W."/>
            <person name="Higgins S."/>
            <person name="Loffler F."/>
        </authorList>
    </citation>
    <scope>NUCLEOTIDE SEQUENCE</scope>
</reference>
<accession>A0A644W307</accession>
<evidence type="ECO:0008006" key="8">
    <source>
        <dbReference type="Google" id="ProtNLM"/>
    </source>
</evidence>
<evidence type="ECO:0000313" key="7">
    <source>
        <dbReference type="EMBL" id="MPL96853.1"/>
    </source>
</evidence>
<organism evidence="7">
    <name type="scientific">bioreactor metagenome</name>
    <dbReference type="NCBI Taxonomy" id="1076179"/>
    <lineage>
        <taxon>unclassified sequences</taxon>
        <taxon>metagenomes</taxon>
        <taxon>ecological metagenomes</taxon>
    </lineage>
</organism>
<dbReference type="GO" id="GO:1990281">
    <property type="term" value="C:efflux pump complex"/>
    <property type="evidence" value="ECO:0007669"/>
    <property type="project" value="TreeGrafter"/>
</dbReference>
<keyword evidence="6" id="KW-0998">Cell outer membrane</keyword>
<dbReference type="PANTHER" id="PTHR30026:SF20">
    <property type="entry name" value="OUTER MEMBRANE PROTEIN TOLC"/>
    <property type="match status" value="1"/>
</dbReference>
<dbReference type="EMBL" id="VSSQ01000529">
    <property type="protein sequence ID" value="MPL96853.1"/>
    <property type="molecule type" value="Genomic_DNA"/>
</dbReference>
<sequence>MAILKFICAILCFTGMNIYMFGQVQSEDEFAGLTLPPIEVLFEKLKECPQYRYYDSKIETEEEVLKRDKLSWLSFFSIVGTYQYGMVGLNSYTNVGENFPLIYQVSGTQQIWYNIGGIINIPLNRVFERRRNIRIQKTKINTSTFERDMWYEDQKIKVITSYVDAQRVMNQLTVFEEAYEYARAQFRLVENDFIVGKITAGELSVSKTLHMQANTNLENARADLKIAILKLETLTNTKIFKK</sequence>
<evidence type="ECO:0000256" key="5">
    <source>
        <dbReference type="ARBA" id="ARBA00023136"/>
    </source>
</evidence>
<comment type="subcellular location">
    <subcellularLocation>
        <location evidence="1">Cell outer membrane</location>
    </subcellularLocation>
</comment>